<accession>A0AAJ6BMZ0</accession>
<dbReference type="InterPro" id="IPR000531">
    <property type="entry name" value="Beta-barrel_TonB"/>
</dbReference>
<dbReference type="Proteomes" id="UP001213664">
    <property type="component" value="Chromosome"/>
</dbReference>
<protein>
    <submittedName>
        <fullName evidence="14">TonB-dependent receptor</fullName>
    </submittedName>
</protein>
<name>A0AAJ6BMZ0_9CAUL</name>
<keyword evidence="4 8" id="KW-0812">Transmembrane</keyword>
<evidence type="ECO:0000256" key="9">
    <source>
        <dbReference type="RuleBase" id="RU003357"/>
    </source>
</evidence>
<evidence type="ECO:0000313" key="14">
    <source>
        <dbReference type="EMBL" id="WEK41196.1"/>
    </source>
</evidence>
<dbReference type="EMBL" id="CP119326">
    <property type="protein sequence ID" value="WEK41196.1"/>
    <property type="molecule type" value="Genomic_DNA"/>
</dbReference>
<feature type="signal peptide" evidence="11">
    <location>
        <begin position="1"/>
        <end position="30"/>
    </location>
</feature>
<gene>
    <name evidence="14" type="ORF">P0Y50_06210</name>
</gene>
<dbReference type="PANTHER" id="PTHR40980:SF4">
    <property type="entry name" value="TONB-DEPENDENT RECEPTOR-LIKE BETA-BARREL DOMAIN-CONTAINING PROTEIN"/>
    <property type="match status" value="1"/>
</dbReference>
<keyword evidence="11" id="KW-0732">Signal</keyword>
<dbReference type="Pfam" id="PF13620">
    <property type="entry name" value="CarboxypepD_reg"/>
    <property type="match status" value="1"/>
</dbReference>
<dbReference type="NCBIfam" id="TIGR01782">
    <property type="entry name" value="TonB-Xanth-Caul"/>
    <property type="match status" value="1"/>
</dbReference>
<dbReference type="PANTHER" id="PTHR40980">
    <property type="entry name" value="PLUG DOMAIN-CONTAINING PROTEIN"/>
    <property type="match status" value="1"/>
</dbReference>
<proteinExistence type="inferred from homology"/>
<feature type="region of interest" description="Disordered" evidence="10">
    <location>
        <begin position="550"/>
        <end position="576"/>
    </location>
</feature>
<keyword evidence="7 8" id="KW-0998">Cell outer membrane</keyword>
<comment type="subcellular location">
    <subcellularLocation>
        <location evidence="1 8">Cell outer membrane</location>
        <topology evidence="1 8">Multi-pass membrane protein</topology>
    </subcellularLocation>
</comment>
<keyword evidence="14" id="KW-0675">Receptor</keyword>
<evidence type="ECO:0000256" key="8">
    <source>
        <dbReference type="PROSITE-ProRule" id="PRU01360"/>
    </source>
</evidence>
<dbReference type="Pfam" id="PF07715">
    <property type="entry name" value="Plug"/>
    <property type="match status" value="1"/>
</dbReference>
<evidence type="ECO:0000256" key="6">
    <source>
        <dbReference type="ARBA" id="ARBA00023136"/>
    </source>
</evidence>
<dbReference type="SUPFAM" id="SSF56935">
    <property type="entry name" value="Porins"/>
    <property type="match status" value="1"/>
</dbReference>
<dbReference type="InterPro" id="IPR037066">
    <property type="entry name" value="Plug_dom_sf"/>
</dbReference>
<evidence type="ECO:0000256" key="10">
    <source>
        <dbReference type="SAM" id="MobiDB-lite"/>
    </source>
</evidence>
<dbReference type="SUPFAM" id="SSF49464">
    <property type="entry name" value="Carboxypeptidase regulatory domain-like"/>
    <property type="match status" value="1"/>
</dbReference>
<dbReference type="InterPro" id="IPR039426">
    <property type="entry name" value="TonB-dep_rcpt-like"/>
</dbReference>
<evidence type="ECO:0000256" key="11">
    <source>
        <dbReference type="SAM" id="SignalP"/>
    </source>
</evidence>
<dbReference type="InterPro" id="IPR036942">
    <property type="entry name" value="Beta-barrel_TonB_sf"/>
</dbReference>
<feature type="chain" id="PRO_5042597975" evidence="11">
    <location>
        <begin position="31"/>
        <end position="965"/>
    </location>
</feature>
<evidence type="ECO:0000313" key="15">
    <source>
        <dbReference type="Proteomes" id="UP001213664"/>
    </source>
</evidence>
<evidence type="ECO:0000256" key="4">
    <source>
        <dbReference type="ARBA" id="ARBA00022692"/>
    </source>
</evidence>
<keyword evidence="6 8" id="KW-0472">Membrane</keyword>
<feature type="compositionally biased region" description="Basic and acidic residues" evidence="10">
    <location>
        <begin position="550"/>
        <end position="566"/>
    </location>
</feature>
<feature type="domain" description="TonB-dependent receptor-like beta-barrel" evidence="12">
    <location>
        <begin position="469"/>
        <end position="932"/>
    </location>
</feature>
<dbReference type="AlphaFoldDB" id="A0AAJ6BMZ0"/>
<keyword evidence="5 9" id="KW-0798">TonB box</keyword>
<evidence type="ECO:0000256" key="2">
    <source>
        <dbReference type="ARBA" id="ARBA00022448"/>
    </source>
</evidence>
<sequence length="965" mass="104872">MKLNLLMSAALKPVLMAPMILAPMAAVAHAETADAVAASSVAGDVIYGRVTNASGAPLPGAEVVVRGSGQRVVTNTQGEFTLPTAAGQMVLDVRYLGLPSASQSVVTTPGEDANVAIVLGSASATDVADVIVTGVITDGVARSLNQQKNADGTVNILSADAIGRYPDPNVAESLQRVQGIAIQRDQGEGRYINVRGAPSSFTAVSVDGVAIPAVSPSTRAVDLDTLPSDIVSTVEVSKTLRPSQDADSIAGAVDIKTRSPFDKRRLAISGYAGGSYNDYGGSDTRAAATASNVFGPGQTFGALVSLSYSQTNRRPDNVENAWIFDDNAFLKGTTPNPAFGHYVLEEALFKDYETERTRKAVTGALEWRPNDALRAWVRGSFAEFNDDEYRDTLRFNFSDGTATGTVTDQAATYSKARIYKALRHREQNNQITTLNAGAEYTFGNGAVWDATLAWAKSEQTYPHRDELVFRSADSLTLGYNTADHYQPTYDGFASTYYQTPGNYKFRENTFRDNTTEQEDVSFKTSYELPTVIGGREVTLKFGGKYSTRDVSSDEERFRARPDDKLPPPDPGTLASLISDRESRNYGYDLGFKMDHGLVAQYLDNAAQGVSKSATARRMPQSVSADYTANEDILAAYGQARFDVGATNVLIGLRVEKTDFEGSAVSVPPKGDPVPVNVSRDQTDFFPNLTLRHSFSDNLIGRFALTRAISRADYKDVVPRLLETSENVTDDGQTRVRTTVSRGNPDLKATLSNNIDLGLEYYLRPLGVISANAFYKDLSDYRFTLVTAGVPYQPAPSGTADVTEALNADGHLAGIELNWQQTFDFLPDWASGFGVFANLTLTDAEIETSASYAGRNTFTLPGQSDTVYNAALFYERYGLSARLSYTHRSEFLEEINATRPGLDLYVEGRGQLDFTASYDFGNGVELFGEAKNLTDSAGVRYYGVKERTYEYEKFGYNVFVGVRFKL</sequence>
<dbReference type="InterPro" id="IPR010104">
    <property type="entry name" value="TonB_rcpt_bac"/>
</dbReference>
<comment type="similarity">
    <text evidence="8 9">Belongs to the TonB-dependent receptor family.</text>
</comment>
<dbReference type="GO" id="GO:0009279">
    <property type="term" value="C:cell outer membrane"/>
    <property type="evidence" value="ECO:0007669"/>
    <property type="project" value="UniProtKB-SubCell"/>
</dbReference>
<evidence type="ECO:0000259" key="12">
    <source>
        <dbReference type="Pfam" id="PF00593"/>
    </source>
</evidence>
<evidence type="ECO:0000256" key="7">
    <source>
        <dbReference type="ARBA" id="ARBA00023237"/>
    </source>
</evidence>
<dbReference type="Gene3D" id="2.40.170.20">
    <property type="entry name" value="TonB-dependent receptor, beta-barrel domain"/>
    <property type="match status" value="1"/>
</dbReference>
<organism evidence="14 15">
    <name type="scientific">Candidatus Brevundimonas colombiensis</name>
    <dbReference type="NCBI Taxonomy" id="3121376"/>
    <lineage>
        <taxon>Bacteria</taxon>
        <taxon>Pseudomonadati</taxon>
        <taxon>Pseudomonadota</taxon>
        <taxon>Alphaproteobacteria</taxon>
        <taxon>Caulobacterales</taxon>
        <taxon>Caulobacteraceae</taxon>
        <taxon>Brevundimonas</taxon>
    </lineage>
</organism>
<dbReference type="CDD" id="cd01347">
    <property type="entry name" value="ligand_gated_channel"/>
    <property type="match status" value="1"/>
</dbReference>
<evidence type="ECO:0000259" key="13">
    <source>
        <dbReference type="Pfam" id="PF07715"/>
    </source>
</evidence>
<dbReference type="Pfam" id="PF00593">
    <property type="entry name" value="TonB_dep_Rec_b-barrel"/>
    <property type="match status" value="1"/>
</dbReference>
<dbReference type="Gene3D" id="2.170.130.10">
    <property type="entry name" value="TonB-dependent receptor, plug domain"/>
    <property type="match status" value="1"/>
</dbReference>
<evidence type="ECO:0000256" key="3">
    <source>
        <dbReference type="ARBA" id="ARBA00022452"/>
    </source>
</evidence>
<keyword evidence="3 8" id="KW-1134">Transmembrane beta strand</keyword>
<evidence type="ECO:0000256" key="5">
    <source>
        <dbReference type="ARBA" id="ARBA00023077"/>
    </source>
</evidence>
<dbReference type="InterPro" id="IPR012910">
    <property type="entry name" value="Plug_dom"/>
</dbReference>
<feature type="domain" description="TonB-dependent receptor plug" evidence="13">
    <location>
        <begin position="147"/>
        <end position="251"/>
    </location>
</feature>
<keyword evidence="2 8" id="KW-0813">Transport</keyword>
<dbReference type="Gene3D" id="2.60.40.1120">
    <property type="entry name" value="Carboxypeptidase-like, regulatory domain"/>
    <property type="match status" value="1"/>
</dbReference>
<dbReference type="InterPro" id="IPR008969">
    <property type="entry name" value="CarboxyPept-like_regulatory"/>
</dbReference>
<evidence type="ECO:0000256" key="1">
    <source>
        <dbReference type="ARBA" id="ARBA00004571"/>
    </source>
</evidence>
<dbReference type="PROSITE" id="PS52016">
    <property type="entry name" value="TONB_DEPENDENT_REC_3"/>
    <property type="match status" value="1"/>
</dbReference>
<reference evidence="14" key="1">
    <citation type="submission" date="2023-03" db="EMBL/GenBank/DDBJ databases">
        <title>Andean soil-derived lignocellulolytic bacterial consortium as a source of novel taxa and putative plastic-active enzymes.</title>
        <authorList>
            <person name="Diaz-Garcia L."/>
            <person name="Chuvochina M."/>
            <person name="Feuerriegel G."/>
            <person name="Bunk B."/>
            <person name="Sproer C."/>
            <person name="Streit W.R."/>
            <person name="Rodriguez L.M."/>
            <person name="Overmann J."/>
            <person name="Jimenez D.J."/>
        </authorList>
    </citation>
    <scope>NUCLEOTIDE SEQUENCE</scope>
    <source>
        <strain evidence="14">MAG 833</strain>
    </source>
</reference>